<sequence>MLLTGGICIMVLVGIQYLMLWLLIRFNFRNHGACTSELPKVNILIPCRNEAHNLPACLKSLEDLKYPEDKIHFFLADDHSEDQTEAILADWAAAGNNRHLVQLEHRPGAEENGKAVALAAMVSCVKEGLLLFTDADCVVPPLWAEKMCLAYQEDFGLLTGTTMISGNHLFHLMQSMDWWLTLGKVKAVADMGFSLTAMGNNMLVGQKAYWQSGGFLVVKDQVTEDLALSKILFQQGYRPAHLVSKDVLVKTKPEKNFISLMEQRKRWARGAFSLPWYWQLLLGLQLAFYLALLVGLIHSFWLAAGIWGVKICFQSLFISTFAGKTETKIGLLPLLGFEIYNWLVSWSTVLYYFWPSGIKWKNRKYS</sequence>
<feature type="domain" description="Glycosyltransferase 2-like" evidence="7">
    <location>
        <begin position="43"/>
        <end position="205"/>
    </location>
</feature>
<dbReference type="Gene3D" id="3.90.550.10">
    <property type="entry name" value="Spore Coat Polysaccharide Biosynthesis Protein SpsA, Chain A"/>
    <property type="match status" value="1"/>
</dbReference>
<dbReference type="Pfam" id="PF00535">
    <property type="entry name" value="Glycos_transf_2"/>
    <property type="match status" value="1"/>
</dbReference>
<accession>A0ABX0HDY4</accession>
<feature type="transmembrane region" description="Helical" evidence="6">
    <location>
        <begin position="274"/>
        <end position="294"/>
    </location>
</feature>
<evidence type="ECO:0000256" key="6">
    <source>
        <dbReference type="SAM" id="Phobius"/>
    </source>
</evidence>
<proteinExistence type="predicted"/>
<gene>
    <name evidence="8" type="ORF">G9Q97_22195</name>
</gene>
<dbReference type="RefSeq" id="WP_166151033.1">
    <property type="nucleotide sequence ID" value="NZ_JAANYN010000014.1"/>
</dbReference>
<feature type="transmembrane region" description="Helical" evidence="6">
    <location>
        <begin position="6"/>
        <end position="24"/>
    </location>
</feature>
<feature type="transmembrane region" description="Helical" evidence="6">
    <location>
        <begin position="300"/>
        <end position="322"/>
    </location>
</feature>
<keyword evidence="9" id="KW-1185">Reference proteome</keyword>
<keyword evidence="4" id="KW-0808">Transferase</keyword>
<dbReference type="InterPro" id="IPR001173">
    <property type="entry name" value="Glyco_trans_2-like"/>
</dbReference>
<feature type="transmembrane region" description="Helical" evidence="6">
    <location>
        <begin position="334"/>
        <end position="354"/>
    </location>
</feature>
<evidence type="ECO:0000256" key="1">
    <source>
        <dbReference type="ARBA" id="ARBA00004236"/>
    </source>
</evidence>
<evidence type="ECO:0000313" key="8">
    <source>
        <dbReference type="EMBL" id="NHE59530.1"/>
    </source>
</evidence>
<evidence type="ECO:0000256" key="2">
    <source>
        <dbReference type="ARBA" id="ARBA00022475"/>
    </source>
</evidence>
<evidence type="ECO:0000256" key="5">
    <source>
        <dbReference type="ARBA" id="ARBA00023136"/>
    </source>
</evidence>
<evidence type="ECO:0000256" key="3">
    <source>
        <dbReference type="ARBA" id="ARBA00022676"/>
    </source>
</evidence>
<keyword evidence="6" id="KW-1133">Transmembrane helix</keyword>
<dbReference type="Proteomes" id="UP000649799">
    <property type="component" value="Unassembled WGS sequence"/>
</dbReference>
<dbReference type="PANTHER" id="PTHR43646">
    <property type="entry name" value="GLYCOSYLTRANSFERASE"/>
    <property type="match status" value="1"/>
</dbReference>
<dbReference type="InterPro" id="IPR029044">
    <property type="entry name" value="Nucleotide-diphossugar_trans"/>
</dbReference>
<dbReference type="SUPFAM" id="SSF53448">
    <property type="entry name" value="Nucleotide-diphospho-sugar transferases"/>
    <property type="match status" value="1"/>
</dbReference>
<reference evidence="8 9" key="1">
    <citation type="submission" date="2020-03" db="EMBL/GenBank/DDBJ databases">
        <title>Cyclobacterium plantarum sp. nov., a marine bacterium isolated from a coastal-marine wetland.</title>
        <authorList>
            <person name="Sanchez-Porro C."/>
            <person name="Ventosa A."/>
            <person name="Amoozegar M."/>
        </authorList>
    </citation>
    <scope>NUCLEOTIDE SEQUENCE [LARGE SCALE GENOMIC DNA]</scope>
    <source>
        <strain evidence="8 9">GBPx2</strain>
    </source>
</reference>
<protein>
    <submittedName>
        <fullName evidence="8">Glycosyltransferase</fullName>
    </submittedName>
</protein>
<dbReference type="EMBL" id="JAANYN010000014">
    <property type="protein sequence ID" value="NHE59530.1"/>
    <property type="molecule type" value="Genomic_DNA"/>
</dbReference>
<keyword evidence="3" id="KW-0328">Glycosyltransferase</keyword>
<evidence type="ECO:0000256" key="4">
    <source>
        <dbReference type="ARBA" id="ARBA00022679"/>
    </source>
</evidence>
<comment type="subcellular location">
    <subcellularLocation>
        <location evidence="1">Cell membrane</location>
    </subcellularLocation>
</comment>
<evidence type="ECO:0000313" key="9">
    <source>
        <dbReference type="Proteomes" id="UP000649799"/>
    </source>
</evidence>
<dbReference type="PANTHER" id="PTHR43646:SF2">
    <property type="entry name" value="GLYCOSYLTRANSFERASE 2-LIKE DOMAIN-CONTAINING PROTEIN"/>
    <property type="match status" value="1"/>
</dbReference>
<keyword evidence="6" id="KW-0812">Transmembrane</keyword>
<name>A0ABX0HDY4_9BACT</name>
<keyword evidence="5 6" id="KW-0472">Membrane</keyword>
<keyword evidence="2" id="KW-1003">Cell membrane</keyword>
<organism evidence="8 9">
    <name type="scientific">Cyclobacterium plantarum</name>
    <dbReference type="NCBI Taxonomy" id="2716263"/>
    <lineage>
        <taxon>Bacteria</taxon>
        <taxon>Pseudomonadati</taxon>
        <taxon>Bacteroidota</taxon>
        <taxon>Cytophagia</taxon>
        <taxon>Cytophagales</taxon>
        <taxon>Cyclobacteriaceae</taxon>
        <taxon>Cyclobacterium</taxon>
    </lineage>
</organism>
<comment type="caution">
    <text evidence="8">The sequence shown here is derived from an EMBL/GenBank/DDBJ whole genome shotgun (WGS) entry which is preliminary data.</text>
</comment>
<evidence type="ECO:0000259" key="7">
    <source>
        <dbReference type="Pfam" id="PF00535"/>
    </source>
</evidence>